<dbReference type="InterPro" id="IPR025205">
    <property type="entry name" value="PilX/PilW_C"/>
</dbReference>
<feature type="domain" description="Type 4 fimbrial biogenesis protein PilX N-terminal" evidence="3">
    <location>
        <begin position="18"/>
        <end position="67"/>
    </location>
</feature>
<dbReference type="AlphaFoldDB" id="A0A7V8FLY3"/>
<evidence type="ECO:0000313" key="4">
    <source>
        <dbReference type="EMBL" id="KAF1019679.1"/>
    </source>
</evidence>
<keyword evidence="1" id="KW-0472">Membrane</keyword>
<gene>
    <name evidence="4" type="ORF">GAK30_02997</name>
</gene>
<sequence>MTLPAPAPPTLRLPPQTGLSLITVLMLLAAASLLALAAAQAGLMAERGARHDQDSQIAWEAAEAALADAERDIESTPPNGRANLLRAGADSFAPDCGGSGDRRGLCRASDQGQPAWQRVDLARAAAPAVDYGTFTGRHLDTGTAASTRVYRITALGFGPRTQTQIVLQTVYRARSIDAANAAADDHDANLPRGRLSWRHLPNYRQWHGALPES</sequence>
<protein>
    <recommendedName>
        <fullName evidence="6">Type IV pilus assembly protein PilX</fullName>
    </recommendedName>
</protein>
<evidence type="ECO:0000256" key="1">
    <source>
        <dbReference type="SAM" id="Phobius"/>
    </source>
</evidence>
<reference evidence="5" key="1">
    <citation type="journal article" date="2020" name="MBio">
        <title>Horizontal gene transfer to a defensive symbiont with a reduced genome amongst a multipartite beetle microbiome.</title>
        <authorList>
            <person name="Waterworth S.C."/>
            <person name="Florez L.V."/>
            <person name="Rees E.R."/>
            <person name="Hertweck C."/>
            <person name="Kaltenpoth M."/>
            <person name="Kwan J.C."/>
        </authorList>
    </citation>
    <scope>NUCLEOTIDE SEQUENCE [LARGE SCALE GENOMIC DNA]</scope>
</reference>
<keyword evidence="1" id="KW-1133">Transmembrane helix</keyword>
<evidence type="ECO:0000313" key="5">
    <source>
        <dbReference type="Proteomes" id="UP000461670"/>
    </source>
</evidence>
<comment type="caution">
    <text evidence="4">The sequence shown here is derived from an EMBL/GenBank/DDBJ whole genome shotgun (WGS) entry which is preliminary data.</text>
</comment>
<dbReference type="Pfam" id="PF14341">
    <property type="entry name" value="PilX_N"/>
    <property type="match status" value="1"/>
</dbReference>
<accession>A0A7V8FLY3</accession>
<organism evidence="4 5">
    <name type="scientific">Paracidovorax wautersii</name>
    <dbReference type="NCBI Taxonomy" id="1177982"/>
    <lineage>
        <taxon>Bacteria</taxon>
        <taxon>Pseudomonadati</taxon>
        <taxon>Pseudomonadota</taxon>
        <taxon>Betaproteobacteria</taxon>
        <taxon>Burkholderiales</taxon>
        <taxon>Comamonadaceae</taxon>
        <taxon>Paracidovorax</taxon>
    </lineage>
</organism>
<feature type="domain" description="PilX/PilW C-terminal" evidence="2">
    <location>
        <begin position="139"/>
        <end position="172"/>
    </location>
</feature>
<evidence type="ECO:0000259" key="3">
    <source>
        <dbReference type="Pfam" id="PF14341"/>
    </source>
</evidence>
<proteinExistence type="predicted"/>
<name>A0A7V8FLY3_9BURK</name>
<evidence type="ECO:0000259" key="2">
    <source>
        <dbReference type="Pfam" id="PF13681"/>
    </source>
</evidence>
<dbReference type="EMBL" id="WNDQ01000050">
    <property type="protein sequence ID" value="KAF1019679.1"/>
    <property type="molecule type" value="Genomic_DNA"/>
</dbReference>
<dbReference type="Proteomes" id="UP000461670">
    <property type="component" value="Unassembled WGS sequence"/>
</dbReference>
<keyword evidence="1" id="KW-0812">Transmembrane</keyword>
<dbReference type="InterPro" id="IPR025746">
    <property type="entry name" value="PilX_N_dom"/>
</dbReference>
<dbReference type="Pfam" id="PF13681">
    <property type="entry name" value="PilX"/>
    <property type="match status" value="1"/>
</dbReference>
<feature type="transmembrane region" description="Helical" evidence="1">
    <location>
        <begin position="20"/>
        <end position="43"/>
    </location>
</feature>
<evidence type="ECO:0008006" key="6">
    <source>
        <dbReference type="Google" id="ProtNLM"/>
    </source>
</evidence>